<dbReference type="Pfam" id="PF00069">
    <property type="entry name" value="Pkinase"/>
    <property type="match status" value="1"/>
</dbReference>
<dbReference type="InterPro" id="IPR011009">
    <property type="entry name" value="Kinase-like_dom_sf"/>
</dbReference>
<dbReference type="PANTHER" id="PTHR44167">
    <property type="entry name" value="OVARIAN-SPECIFIC SERINE/THREONINE-PROTEIN KINASE LOK-RELATED"/>
    <property type="match status" value="1"/>
</dbReference>
<dbReference type="Proteomes" id="UP000785679">
    <property type="component" value="Unassembled WGS sequence"/>
</dbReference>
<dbReference type="EMBL" id="RRYP01007098">
    <property type="protein sequence ID" value="TNV80738.1"/>
    <property type="molecule type" value="Genomic_DNA"/>
</dbReference>
<sequence length="407" mass="46992">MHRDLKPENILISDQFKSIPKICDFGSVKKDIQENPHTQWKGSIPYFPPEKNNKGKQEYCDYSKKVDVWALGIILYKMLTKVEHIFAEAENSKYLEGSHQLEMDTKITTPCQELIRQMLEIDPKKRPSVREILNNPLIKDRINLITHQFINGQQVGARIKKQVKDIFPQEEQKQSAPQQEYFKEEQKYPARISPSSKLDYTPQPSALIKNFRFTKNGLDELLRLIRESGADALENAAIYHGLSVQRLNQFVKPDREILNLPFEGVNRSPSIDLCPGHYFGQCLNGIRDGYGLVYCKTKNDVPYLLECHWDMGTPQNGRRLIILNNLWEQYVGSFDDKYFMKGFGIESDQSGAKYEGQFMKGLYNGQGKKTLLNGQYEEGLYQDSKPVGIHMCFSREGTLIEEKSYIV</sequence>
<dbReference type="SUPFAM" id="SSF82185">
    <property type="entry name" value="Histone H3 K4-specific methyltransferase SET7/9 N-terminal domain"/>
    <property type="match status" value="1"/>
</dbReference>
<evidence type="ECO:0000313" key="4">
    <source>
        <dbReference type="Proteomes" id="UP000785679"/>
    </source>
</evidence>
<feature type="domain" description="Protein kinase" evidence="2">
    <location>
        <begin position="1"/>
        <end position="138"/>
    </location>
</feature>
<dbReference type="PANTHER" id="PTHR44167:SF24">
    <property type="entry name" value="SERINE_THREONINE-PROTEIN KINASE CHK2"/>
    <property type="match status" value="1"/>
</dbReference>
<dbReference type="PROSITE" id="PS50011">
    <property type="entry name" value="PROTEIN_KINASE_DOM"/>
    <property type="match status" value="1"/>
</dbReference>
<accession>A0A8J8NSI9</accession>
<dbReference type="GO" id="GO:0044773">
    <property type="term" value="P:mitotic DNA damage checkpoint signaling"/>
    <property type="evidence" value="ECO:0007669"/>
    <property type="project" value="TreeGrafter"/>
</dbReference>
<dbReference type="GO" id="GO:0004674">
    <property type="term" value="F:protein serine/threonine kinase activity"/>
    <property type="evidence" value="ECO:0007669"/>
    <property type="project" value="TreeGrafter"/>
</dbReference>
<gene>
    <name evidence="3" type="ORF">FGO68_gene13175</name>
</gene>
<protein>
    <recommendedName>
        <fullName evidence="2">Protein kinase domain-containing protein</fullName>
    </recommendedName>
</protein>
<keyword evidence="4" id="KW-1185">Reference proteome</keyword>
<dbReference type="OrthoDB" id="291146at2759"/>
<dbReference type="GO" id="GO:0005634">
    <property type="term" value="C:nucleus"/>
    <property type="evidence" value="ECO:0007669"/>
    <property type="project" value="TreeGrafter"/>
</dbReference>
<dbReference type="SMART" id="SM00220">
    <property type="entry name" value="S_TKc"/>
    <property type="match status" value="1"/>
</dbReference>
<evidence type="ECO:0000256" key="1">
    <source>
        <dbReference type="SAM" id="MobiDB-lite"/>
    </source>
</evidence>
<proteinExistence type="predicted"/>
<dbReference type="Gene3D" id="1.10.510.10">
    <property type="entry name" value="Transferase(Phosphotransferase) domain 1"/>
    <property type="match status" value="1"/>
</dbReference>
<comment type="caution">
    <text evidence="3">The sequence shown here is derived from an EMBL/GenBank/DDBJ whole genome shotgun (WGS) entry which is preliminary data.</text>
</comment>
<feature type="region of interest" description="Disordered" evidence="1">
    <location>
        <begin position="169"/>
        <end position="198"/>
    </location>
</feature>
<organism evidence="3 4">
    <name type="scientific">Halteria grandinella</name>
    <dbReference type="NCBI Taxonomy" id="5974"/>
    <lineage>
        <taxon>Eukaryota</taxon>
        <taxon>Sar</taxon>
        <taxon>Alveolata</taxon>
        <taxon>Ciliophora</taxon>
        <taxon>Intramacronucleata</taxon>
        <taxon>Spirotrichea</taxon>
        <taxon>Stichotrichia</taxon>
        <taxon>Sporadotrichida</taxon>
        <taxon>Halteriidae</taxon>
        <taxon>Halteria</taxon>
    </lineage>
</organism>
<reference evidence="3" key="1">
    <citation type="submission" date="2019-06" db="EMBL/GenBank/DDBJ databases">
        <authorList>
            <person name="Zheng W."/>
        </authorList>
    </citation>
    <scope>NUCLEOTIDE SEQUENCE</scope>
    <source>
        <strain evidence="3">QDHG01</strain>
    </source>
</reference>
<dbReference type="Gene3D" id="2.20.110.10">
    <property type="entry name" value="Histone H3 K4-specific methyltransferase SET7/9 N-terminal domain"/>
    <property type="match status" value="1"/>
</dbReference>
<evidence type="ECO:0000259" key="2">
    <source>
        <dbReference type="PROSITE" id="PS50011"/>
    </source>
</evidence>
<evidence type="ECO:0000313" key="3">
    <source>
        <dbReference type="EMBL" id="TNV80738.1"/>
    </source>
</evidence>
<dbReference type="InterPro" id="IPR000719">
    <property type="entry name" value="Prot_kinase_dom"/>
</dbReference>
<dbReference type="GO" id="GO:0005524">
    <property type="term" value="F:ATP binding"/>
    <property type="evidence" value="ECO:0007669"/>
    <property type="project" value="InterPro"/>
</dbReference>
<name>A0A8J8NSI9_HALGN</name>
<dbReference type="SUPFAM" id="SSF56112">
    <property type="entry name" value="Protein kinase-like (PK-like)"/>
    <property type="match status" value="1"/>
</dbReference>
<dbReference type="AlphaFoldDB" id="A0A8J8NSI9"/>